<gene>
    <name evidence="2 4" type="primary">metXA</name>
    <name evidence="4" type="ORF">Hgul01_01183</name>
</gene>
<comment type="function">
    <text evidence="2">Transfers an acetyl group from acetyl-CoA to L-homoserine, forming acetyl-L-homoserine.</text>
</comment>
<comment type="caution">
    <text evidence="2">Lacks conserved residue(s) required for the propagation of feature annotation.</text>
</comment>
<evidence type="ECO:0000313" key="4">
    <source>
        <dbReference type="EMBL" id="GAA5527397.1"/>
    </source>
</evidence>
<dbReference type="Gene3D" id="1.10.1740.110">
    <property type="match status" value="1"/>
</dbReference>
<organism evidence="4 5">
    <name type="scientific">Herpetosiphon gulosus</name>
    <dbReference type="NCBI Taxonomy" id="1973496"/>
    <lineage>
        <taxon>Bacteria</taxon>
        <taxon>Bacillati</taxon>
        <taxon>Chloroflexota</taxon>
        <taxon>Chloroflexia</taxon>
        <taxon>Herpetosiphonales</taxon>
        <taxon>Herpetosiphonaceae</taxon>
        <taxon>Herpetosiphon</taxon>
    </lineage>
</organism>
<evidence type="ECO:0000256" key="1">
    <source>
        <dbReference type="ARBA" id="ARBA00022679"/>
    </source>
</evidence>
<comment type="similarity">
    <text evidence="2">Belongs to the AB hydrolase superfamily. MetX family.</text>
</comment>
<dbReference type="PANTHER" id="PTHR32268">
    <property type="entry name" value="HOMOSERINE O-ACETYLTRANSFERASE"/>
    <property type="match status" value="1"/>
</dbReference>
<evidence type="ECO:0000256" key="2">
    <source>
        <dbReference type="HAMAP-Rule" id="MF_00296"/>
    </source>
</evidence>
<keyword evidence="2" id="KW-0486">Methionine biosynthesis</keyword>
<dbReference type="EC" id="2.3.1.31" evidence="2"/>
<comment type="caution">
    <text evidence="4">The sequence shown here is derived from an EMBL/GenBank/DDBJ whole genome shotgun (WGS) entry which is preliminary data.</text>
</comment>
<keyword evidence="1 2" id="KW-0808">Transferase</keyword>
<evidence type="ECO:0000313" key="5">
    <source>
        <dbReference type="Proteomes" id="UP001428290"/>
    </source>
</evidence>
<keyword evidence="2" id="KW-0963">Cytoplasm</keyword>
<accession>A0ABP9WW23</accession>
<feature type="domain" description="AB hydrolase-1" evidence="3">
    <location>
        <begin position="64"/>
        <end position="299"/>
    </location>
</feature>
<dbReference type="SUPFAM" id="SSF53474">
    <property type="entry name" value="alpha/beta-Hydrolases"/>
    <property type="match status" value="1"/>
</dbReference>
<dbReference type="RefSeq" id="WP_345721038.1">
    <property type="nucleotide sequence ID" value="NZ_BAABRU010000004.1"/>
</dbReference>
<proteinExistence type="inferred from homology"/>
<keyword evidence="2" id="KW-0028">Amino-acid biosynthesis</keyword>
<comment type="catalytic activity">
    <reaction evidence="2">
        <text>L-homoserine + acetyl-CoA = O-acetyl-L-homoserine + CoA</text>
        <dbReference type="Rhea" id="RHEA:13701"/>
        <dbReference type="ChEBI" id="CHEBI:57287"/>
        <dbReference type="ChEBI" id="CHEBI:57288"/>
        <dbReference type="ChEBI" id="CHEBI:57476"/>
        <dbReference type="ChEBI" id="CHEBI:57716"/>
        <dbReference type="EC" id="2.3.1.31"/>
    </reaction>
</comment>
<dbReference type="NCBIfam" id="TIGR01392">
    <property type="entry name" value="homoserO_Ac_trn"/>
    <property type="match status" value="1"/>
</dbReference>
<comment type="pathway">
    <text evidence="2">Amino-acid biosynthesis; L-methionine biosynthesis via de novo pathway; O-acetyl-L-homoserine from L-homoserine: step 1/1.</text>
</comment>
<reference evidence="4 5" key="1">
    <citation type="submission" date="2024-02" db="EMBL/GenBank/DDBJ databases">
        <title>Herpetosiphon gulosus NBRC 112829.</title>
        <authorList>
            <person name="Ichikawa N."/>
            <person name="Katano-Makiyama Y."/>
            <person name="Hidaka K."/>
        </authorList>
    </citation>
    <scope>NUCLEOTIDE SEQUENCE [LARGE SCALE GENOMIC DNA]</scope>
    <source>
        <strain evidence="4 5">NBRC 112829</strain>
    </source>
</reference>
<dbReference type="HAMAP" id="MF_00296">
    <property type="entry name" value="MetX_acyltransf"/>
    <property type="match status" value="1"/>
</dbReference>
<dbReference type="InterPro" id="IPR029058">
    <property type="entry name" value="AB_hydrolase_fold"/>
</dbReference>
<dbReference type="Pfam" id="PF00561">
    <property type="entry name" value="Abhydrolase_1"/>
    <property type="match status" value="1"/>
</dbReference>
<dbReference type="EMBL" id="BAABRU010000004">
    <property type="protein sequence ID" value="GAA5527397.1"/>
    <property type="molecule type" value="Genomic_DNA"/>
</dbReference>
<feature type="active site" evidence="2">
    <location>
        <position position="367"/>
    </location>
</feature>
<feature type="active site" description="Nucleophile" evidence="2">
    <location>
        <position position="170"/>
    </location>
</feature>
<comment type="subunit">
    <text evidence="2">Homodimer.</text>
</comment>
<sequence length="390" mass="42224">MTDTVTLGDVPAVTQPAWGRSVGFVTPQVQIFTEPFRTASGALIPAPWQLSYETYGKLNADRSNVILLCHALSGDAHAAGRYSVHDSKAGWCEPFIGPGRAFDTERYFVICSNILGGCGGSTGPSSLHPHTGTHWGSRFPILTIGDMVAAQVRLLDALGIERLLAVAGGSLGGMQALEWAASWGDRVRGVIALATTARSSAMAMALSAAGRQAIVSDPDWRGGDYYGTAGPVNGLATARRIGHISYLSAEALEEKFDRRWQHEASPQWSHQPEFAVESYLDYQGRAFVQRFDANSYLVISRAMDYFDLAQRAGGLATAFANTQARFFVATWSSDWLYPERDGELIRQAAQAAGRAVVHYPFHSTKGHDAFLLEDAQLTPPLIDWLASLSA</sequence>
<dbReference type="Proteomes" id="UP001428290">
    <property type="component" value="Unassembled WGS sequence"/>
</dbReference>
<dbReference type="InterPro" id="IPR008220">
    <property type="entry name" value="HAT_MetX-like"/>
</dbReference>
<feature type="binding site" evidence="2">
    <location>
        <position position="368"/>
    </location>
    <ligand>
        <name>substrate</name>
    </ligand>
</feature>
<keyword evidence="2" id="KW-0012">Acyltransferase</keyword>
<dbReference type="PANTHER" id="PTHR32268:SF11">
    <property type="entry name" value="HOMOSERINE O-ACETYLTRANSFERASE"/>
    <property type="match status" value="1"/>
</dbReference>
<protein>
    <recommendedName>
        <fullName evidence="2">Homoserine O-acetyltransferase</fullName>
        <shortName evidence="2">HAT</shortName>
        <ecNumber evidence="2">2.3.1.31</ecNumber>
    </recommendedName>
    <alternativeName>
        <fullName evidence="2">Homoserine transacetylase</fullName>
        <shortName evidence="2">HTA</shortName>
    </alternativeName>
</protein>
<dbReference type="InterPro" id="IPR000073">
    <property type="entry name" value="AB_hydrolase_1"/>
</dbReference>
<comment type="subcellular location">
    <subcellularLocation>
        <location evidence="2">Cytoplasm</location>
    </subcellularLocation>
</comment>
<evidence type="ECO:0000259" key="3">
    <source>
        <dbReference type="Pfam" id="PF00561"/>
    </source>
</evidence>
<name>A0ABP9WW23_9CHLR</name>
<feature type="binding site" evidence="2">
    <location>
        <position position="239"/>
    </location>
    <ligand>
        <name>substrate</name>
    </ligand>
</feature>
<dbReference type="PIRSF" id="PIRSF000443">
    <property type="entry name" value="Homoser_Ac_trans"/>
    <property type="match status" value="1"/>
</dbReference>
<feature type="active site" evidence="2">
    <location>
        <position position="334"/>
    </location>
</feature>
<keyword evidence="5" id="KW-1185">Reference proteome</keyword>
<dbReference type="NCBIfam" id="NF001209">
    <property type="entry name" value="PRK00175.1"/>
    <property type="match status" value="1"/>
</dbReference>
<dbReference type="Gene3D" id="3.40.50.1820">
    <property type="entry name" value="alpha/beta hydrolase"/>
    <property type="match status" value="1"/>
</dbReference>